<dbReference type="SUPFAM" id="SSF56601">
    <property type="entry name" value="beta-lactamase/transpeptidase-like"/>
    <property type="match status" value="1"/>
</dbReference>
<dbReference type="Gene3D" id="3.40.710.10">
    <property type="entry name" value="DD-peptidase/beta-lactamase superfamily"/>
    <property type="match status" value="1"/>
</dbReference>
<reference evidence="3 4" key="1">
    <citation type="submission" date="2020-07" db="EMBL/GenBank/DDBJ databases">
        <title>Novel species isolated from subtropical streams in China.</title>
        <authorList>
            <person name="Lu H."/>
        </authorList>
    </citation>
    <scope>NUCLEOTIDE SEQUENCE [LARGE SCALE GENOMIC DNA]</scope>
    <source>
        <strain evidence="3 4">LX47W</strain>
    </source>
</reference>
<feature type="chain" id="PRO_5030601969" evidence="1">
    <location>
        <begin position="30"/>
        <end position="376"/>
    </location>
</feature>
<evidence type="ECO:0000313" key="4">
    <source>
        <dbReference type="Proteomes" id="UP000573499"/>
    </source>
</evidence>
<evidence type="ECO:0000313" key="3">
    <source>
        <dbReference type="EMBL" id="MBA5686861.1"/>
    </source>
</evidence>
<evidence type="ECO:0000259" key="2">
    <source>
        <dbReference type="Pfam" id="PF00144"/>
    </source>
</evidence>
<keyword evidence="4" id="KW-1185">Reference proteome</keyword>
<dbReference type="PANTHER" id="PTHR46825:SF9">
    <property type="entry name" value="BETA-LACTAMASE-RELATED DOMAIN-CONTAINING PROTEIN"/>
    <property type="match status" value="1"/>
</dbReference>
<dbReference type="RefSeq" id="WP_182152713.1">
    <property type="nucleotide sequence ID" value="NZ_JACEZU010000003.1"/>
</dbReference>
<sequence>MSLPLRMAPARCALIIAMTLLGACATSQATPDALPAQAQDDGAAERAHAIDAMLQRYLKPGVPGAVVLVTDHGTPLFRKAYGLAKVSENVALDPGMSLRVGSITKQFTAAAIMLLAEQGKLALSDKVGQYLPAFAEADRPVTIEHLLTHTSGIRNYTELPHFVERMNSEVSVEDGIAFFKDARPEFAQGDRFAYSNSNYFLLGAIIERVSGMPYADFMARNVFEPLQLTHTHIETAAAPADVIGYTQEHRKVTVSPDYSMRWPYAAGALRTSVDDLALWDQAIVHGKLLKPESWQRMATSYRLHGTRATGYGYGFFIRSIRGKAAIEHGGDIGGFSADMMRFPQEEIFIAVLANNDAGDPAPDELAAKIAALVLPR</sequence>
<feature type="signal peptide" evidence="1">
    <location>
        <begin position="1"/>
        <end position="29"/>
    </location>
</feature>
<dbReference type="AlphaFoldDB" id="A0A7W2F833"/>
<dbReference type="InterPro" id="IPR001466">
    <property type="entry name" value="Beta-lactam-related"/>
</dbReference>
<dbReference type="PANTHER" id="PTHR46825">
    <property type="entry name" value="D-ALANYL-D-ALANINE-CARBOXYPEPTIDASE/ENDOPEPTIDASE AMPH"/>
    <property type="match status" value="1"/>
</dbReference>
<organism evidence="3 4">
    <name type="scientific">Rugamonas apoptosis</name>
    <dbReference type="NCBI Taxonomy" id="2758570"/>
    <lineage>
        <taxon>Bacteria</taxon>
        <taxon>Pseudomonadati</taxon>
        <taxon>Pseudomonadota</taxon>
        <taxon>Betaproteobacteria</taxon>
        <taxon>Burkholderiales</taxon>
        <taxon>Oxalobacteraceae</taxon>
        <taxon>Telluria group</taxon>
        <taxon>Rugamonas</taxon>
    </lineage>
</organism>
<proteinExistence type="predicted"/>
<dbReference type="InterPro" id="IPR050491">
    <property type="entry name" value="AmpC-like"/>
</dbReference>
<dbReference type="Proteomes" id="UP000573499">
    <property type="component" value="Unassembled WGS sequence"/>
</dbReference>
<gene>
    <name evidence="3" type="ORF">H3H39_07290</name>
</gene>
<protein>
    <submittedName>
        <fullName evidence="3">Beta-lactamase family protein</fullName>
    </submittedName>
</protein>
<dbReference type="PROSITE" id="PS51257">
    <property type="entry name" value="PROKAR_LIPOPROTEIN"/>
    <property type="match status" value="1"/>
</dbReference>
<name>A0A7W2F833_9BURK</name>
<keyword evidence="1" id="KW-0732">Signal</keyword>
<comment type="caution">
    <text evidence="3">The sequence shown here is derived from an EMBL/GenBank/DDBJ whole genome shotgun (WGS) entry which is preliminary data.</text>
</comment>
<evidence type="ECO:0000256" key="1">
    <source>
        <dbReference type="SAM" id="SignalP"/>
    </source>
</evidence>
<accession>A0A7W2F833</accession>
<dbReference type="InterPro" id="IPR012338">
    <property type="entry name" value="Beta-lactam/transpept-like"/>
</dbReference>
<feature type="domain" description="Beta-lactamase-related" evidence="2">
    <location>
        <begin position="51"/>
        <end position="371"/>
    </location>
</feature>
<dbReference type="EMBL" id="JACEZU010000003">
    <property type="protein sequence ID" value="MBA5686861.1"/>
    <property type="molecule type" value="Genomic_DNA"/>
</dbReference>
<dbReference type="Pfam" id="PF00144">
    <property type="entry name" value="Beta-lactamase"/>
    <property type="match status" value="1"/>
</dbReference>